<keyword evidence="4 8" id="KW-1133">Transmembrane helix</keyword>
<dbReference type="Proteomes" id="UP001430356">
    <property type="component" value="Unassembled WGS sequence"/>
</dbReference>
<dbReference type="GO" id="GO:0015369">
    <property type="term" value="F:calcium:proton antiporter activity"/>
    <property type="evidence" value="ECO:0007669"/>
    <property type="project" value="TreeGrafter"/>
</dbReference>
<evidence type="ECO:0000259" key="9">
    <source>
        <dbReference type="Pfam" id="PF01699"/>
    </source>
</evidence>
<feature type="region of interest" description="Disordered" evidence="7">
    <location>
        <begin position="1"/>
        <end position="32"/>
    </location>
</feature>
<evidence type="ECO:0000256" key="6">
    <source>
        <dbReference type="ARBA" id="ARBA00023136"/>
    </source>
</evidence>
<keyword evidence="6 8" id="KW-0472">Membrane</keyword>
<evidence type="ECO:0000256" key="7">
    <source>
        <dbReference type="SAM" id="MobiDB-lite"/>
    </source>
</evidence>
<evidence type="ECO:0000256" key="4">
    <source>
        <dbReference type="ARBA" id="ARBA00022989"/>
    </source>
</evidence>
<protein>
    <submittedName>
        <fullName evidence="10">Sodium/calcium exchanger protein</fullName>
    </submittedName>
</protein>
<dbReference type="PANTHER" id="PTHR31503:SF22">
    <property type="entry name" value="VACUOLAR CALCIUM ION TRANSPORTER"/>
    <property type="match status" value="1"/>
</dbReference>
<dbReference type="PANTHER" id="PTHR31503">
    <property type="entry name" value="VACUOLAR CALCIUM ION TRANSPORTER"/>
    <property type="match status" value="1"/>
</dbReference>
<comment type="caution">
    <text evidence="10">The sequence shown here is derived from an EMBL/GenBank/DDBJ whole genome shotgun (WGS) entry which is preliminary data.</text>
</comment>
<evidence type="ECO:0000256" key="1">
    <source>
        <dbReference type="ARBA" id="ARBA00004127"/>
    </source>
</evidence>
<dbReference type="EMBL" id="JAECZO010000066">
    <property type="protein sequence ID" value="KAK7195992.1"/>
    <property type="molecule type" value="Genomic_DNA"/>
</dbReference>
<dbReference type="InterPro" id="IPR004837">
    <property type="entry name" value="NaCa_Exmemb"/>
</dbReference>
<accession>A0AAW0EPI3</accession>
<keyword evidence="2" id="KW-0813">Transport</keyword>
<evidence type="ECO:0000256" key="8">
    <source>
        <dbReference type="SAM" id="Phobius"/>
    </source>
</evidence>
<dbReference type="GO" id="GO:0005774">
    <property type="term" value="C:vacuolar membrane"/>
    <property type="evidence" value="ECO:0007669"/>
    <property type="project" value="UniProtKB-ARBA"/>
</dbReference>
<feature type="transmembrane region" description="Helical" evidence="8">
    <location>
        <begin position="454"/>
        <end position="473"/>
    </location>
</feature>
<dbReference type="GO" id="GO:0006874">
    <property type="term" value="P:intracellular calcium ion homeostasis"/>
    <property type="evidence" value="ECO:0007669"/>
    <property type="project" value="TreeGrafter"/>
</dbReference>
<keyword evidence="3 8" id="KW-0812">Transmembrane</keyword>
<evidence type="ECO:0000256" key="3">
    <source>
        <dbReference type="ARBA" id="ARBA00022692"/>
    </source>
</evidence>
<evidence type="ECO:0000256" key="5">
    <source>
        <dbReference type="ARBA" id="ARBA00023065"/>
    </source>
</evidence>
<evidence type="ECO:0000313" key="11">
    <source>
        <dbReference type="Proteomes" id="UP001430356"/>
    </source>
</evidence>
<feature type="transmembrane region" description="Helical" evidence="8">
    <location>
        <begin position="391"/>
        <end position="415"/>
    </location>
</feature>
<keyword evidence="11" id="KW-1185">Reference proteome</keyword>
<name>A0AAW0EPI3_9TRYP</name>
<feature type="transmembrane region" description="Helical" evidence="8">
    <location>
        <begin position="421"/>
        <end position="442"/>
    </location>
</feature>
<feature type="transmembrane region" description="Helical" evidence="8">
    <location>
        <begin position="55"/>
        <end position="74"/>
    </location>
</feature>
<feature type="transmembrane region" description="Helical" evidence="8">
    <location>
        <begin position="202"/>
        <end position="223"/>
    </location>
</feature>
<dbReference type="Gene3D" id="1.20.1420.30">
    <property type="entry name" value="NCX, central ion-binding region"/>
    <property type="match status" value="1"/>
</dbReference>
<organism evidence="10 11">
    <name type="scientific">Novymonas esmeraldas</name>
    <dbReference type="NCBI Taxonomy" id="1808958"/>
    <lineage>
        <taxon>Eukaryota</taxon>
        <taxon>Discoba</taxon>
        <taxon>Euglenozoa</taxon>
        <taxon>Kinetoplastea</taxon>
        <taxon>Metakinetoplastina</taxon>
        <taxon>Trypanosomatida</taxon>
        <taxon>Trypanosomatidae</taxon>
        <taxon>Novymonas</taxon>
    </lineage>
</organism>
<evidence type="ECO:0000313" key="10">
    <source>
        <dbReference type="EMBL" id="KAK7195992.1"/>
    </source>
</evidence>
<feature type="transmembrane region" description="Helical" evidence="8">
    <location>
        <begin position="354"/>
        <end position="379"/>
    </location>
</feature>
<dbReference type="Pfam" id="PF01699">
    <property type="entry name" value="Na_Ca_ex"/>
    <property type="match status" value="1"/>
</dbReference>
<feature type="transmembrane region" description="Helical" evidence="8">
    <location>
        <begin position="256"/>
        <end position="274"/>
    </location>
</feature>
<proteinExistence type="predicted"/>
<feature type="transmembrane region" description="Helical" evidence="8">
    <location>
        <begin position="167"/>
        <end position="190"/>
    </location>
</feature>
<gene>
    <name evidence="10" type="ORF">NESM_000532500</name>
</gene>
<evidence type="ECO:0000256" key="2">
    <source>
        <dbReference type="ARBA" id="ARBA00022448"/>
    </source>
</evidence>
<feature type="domain" description="Sodium/calcium exchanger membrane region" evidence="9">
    <location>
        <begin position="327"/>
        <end position="467"/>
    </location>
</feature>
<sequence>MQDYGTGAFLSRGSSADSHALPSNPGTTDFPEDDLHEVHRTWLQQLAQSLRYARCVKALLLLWVPLLGIVALSTPESSPAAEAGAGRRPVPLPTSGAAGNGVFWCALLLILPTSTLLIEYVEDLVVRHDSPALGIAVNLAAEHAAELIFSFAAMAHSEKSLCWVKPVLLGCILLHLLGVLGASVLAAPLVDGTSVDLGISSWTAFSPSGLVFASAVFLLPTAYELTVAGPDAADQLRRLHVPAAQVHEQQTRNMLFLSRSLAMGVLAVYSLYLWKVLRSNSNYYVASDNPNAPSSLVYALQYRERLRSTDEVDLGSRYSQRFAVTGTVACVAAMGVLCWALVATLPAARTATPLPLAFTLVILLPSVFEAGGAVASVLMSHAGRPDIAASIAFASIVHLYLFVLPVVVLVGWWVLQAPLELAFHPFLGCCCFVSALVVAQVMSSNRVRWLEGGTLVALYGLIVCICLLGRWHLCTRPAYYSK</sequence>
<comment type="subcellular location">
    <subcellularLocation>
        <location evidence="1">Endomembrane system</location>
        <topology evidence="1">Multi-pass membrane protein</topology>
    </subcellularLocation>
</comment>
<keyword evidence="5" id="KW-0406">Ion transport</keyword>
<feature type="transmembrane region" description="Helical" evidence="8">
    <location>
        <begin position="101"/>
        <end position="121"/>
    </location>
</feature>
<dbReference type="InterPro" id="IPR044880">
    <property type="entry name" value="NCX_ion-bd_dom_sf"/>
</dbReference>
<reference evidence="10 11" key="1">
    <citation type="journal article" date="2021" name="MBio">
        <title>A New Model Trypanosomatid, Novymonas esmeraldas: Genomic Perception of Its 'Candidatus Pandoraea novymonadis' Endosymbiont.</title>
        <authorList>
            <person name="Zakharova A."/>
            <person name="Saura A."/>
            <person name="Butenko A."/>
            <person name="Podesvova L."/>
            <person name="Warmusova S."/>
            <person name="Kostygov A.Y."/>
            <person name="Nenarokova A."/>
            <person name="Lukes J."/>
            <person name="Opperdoes F.R."/>
            <person name="Yurchenko V."/>
        </authorList>
    </citation>
    <scope>NUCLEOTIDE SEQUENCE [LARGE SCALE GENOMIC DNA]</scope>
    <source>
        <strain evidence="10 11">E262AT.01</strain>
    </source>
</reference>
<dbReference type="InterPro" id="IPR004713">
    <property type="entry name" value="CaH_exchang"/>
</dbReference>
<dbReference type="GO" id="GO:0012505">
    <property type="term" value="C:endomembrane system"/>
    <property type="evidence" value="ECO:0007669"/>
    <property type="project" value="UniProtKB-SubCell"/>
</dbReference>
<feature type="transmembrane region" description="Helical" evidence="8">
    <location>
        <begin position="322"/>
        <end position="342"/>
    </location>
</feature>
<dbReference type="AlphaFoldDB" id="A0AAW0EPI3"/>